<evidence type="ECO:0000313" key="1">
    <source>
        <dbReference type="EMBL" id="CAH7672221.1"/>
    </source>
</evidence>
<dbReference type="AlphaFoldDB" id="A0AAV0ASH0"/>
<sequence>MTHQAQKTCQSFKMCPKYSLTRFFRLCKNKDSANINDLNDEMPFRTFSRAQTKIGDKEIEDEPFWEEDFKEDGFNKYKGPWLDVSDFQERNSLQKIQNHADGQHSLLSKLRSKAKGWKDSSAAARVQLPAMSSNTSSDQASSSCFSSQLESPLQSNYHKDNGPRPLLLSSRAQTNVVAESKSEGLDNLYLVCILKNKGAGLRDMFLVGQAKHKQAGAYFKVDAYLNQQTSCYKVCNLYYEVCSPRHASGCAPTHRFCKA</sequence>
<name>A0AAV0ASH0_PHAPC</name>
<protein>
    <submittedName>
        <fullName evidence="1">Uncharacterized protein</fullName>
    </submittedName>
</protein>
<organism evidence="1 2">
    <name type="scientific">Phakopsora pachyrhizi</name>
    <name type="common">Asian soybean rust disease fungus</name>
    <dbReference type="NCBI Taxonomy" id="170000"/>
    <lineage>
        <taxon>Eukaryota</taxon>
        <taxon>Fungi</taxon>
        <taxon>Dikarya</taxon>
        <taxon>Basidiomycota</taxon>
        <taxon>Pucciniomycotina</taxon>
        <taxon>Pucciniomycetes</taxon>
        <taxon>Pucciniales</taxon>
        <taxon>Phakopsoraceae</taxon>
        <taxon>Phakopsora</taxon>
    </lineage>
</organism>
<gene>
    <name evidence="1" type="ORF">PPACK8108_LOCUS7032</name>
</gene>
<comment type="caution">
    <text evidence="1">The sequence shown here is derived from an EMBL/GenBank/DDBJ whole genome shotgun (WGS) entry which is preliminary data.</text>
</comment>
<dbReference type="Proteomes" id="UP001153365">
    <property type="component" value="Unassembled WGS sequence"/>
</dbReference>
<dbReference type="EMBL" id="CALTRL010001368">
    <property type="protein sequence ID" value="CAH7672221.1"/>
    <property type="molecule type" value="Genomic_DNA"/>
</dbReference>
<evidence type="ECO:0000313" key="2">
    <source>
        <dbReference type="Proteomes" id="UP001153365"/>
    </source>
</evidence>
<proteinExistence type="predicted"/>
<reference evidence="1" key="1">
    <citation type="submission" date="2022-06" db="EMBL/GenBank/DDBJ databases">
        <authorList>
            <consortium name="SYNGENTA / RWTH Aachen University"/>
        </authorList>
    </citation>
    <scope>NUCLEOTIDE SEQUENCE</scope>
</reference>
<keyword evidence="2" id="KW-1185">Reference proteome</keyword>
<accession>A0AAV0ASH0</accession>